<accession>A0A6M4MG68</accession>
<dbReference type="InterPro" id="IPR036291">
    <property type="entry name" value="NAD(P)-bd_dom_sf"/>
</dbReference>
<dbReference type="InterPro" id="IPR020843">
    <property type="entry name" value="ER"/>
</dbReference>
<organism evidence="2 3">
    <name type="scientific">Alteromonas pelagimontana</name>
    <dbReference type="NCBI Taxonomy" id="1858656"/>
    <lineage>
        <taxon>Bacteria</taxon>
        <taxon>Pseudomonadati</taxon>
        <taxon>Pseudomonadota</taxon>
        <taxon>Gammaproteobacteria</taxon>
        <taxon>Alteromonadales</taxon>
        <taxon>Alteromonadaceae</taxon>
        <taxon>Alteromonas/Salinimonas group</taxon>
        <taxon>Alteromonas</taxon>
    </lineage>
</organism>
<dbReference type="Pfam" id="PF00107">
    <property type="entry name" value="ADH_zinc_N"/>
    <property type="match status" value="1"/>
</dbReference>
<evidence type="ECO:0000313" key="3">
    <source>
        <dbReference type="Proteomes" id="UP000219285"/>
    </source>
</evidence>
<dbReference type="InterPro" id="IPR052711">
    <property type="entry name" value="Zinc_ADH-like"/>
</dbReference>
<dbReference type="KEGG" id="apel:CA267_014825"/>
<protein>
    <submittedName>
        <fullName evidence="2">NAD(P)-dependent alcohol dehydrogenase</fullName>
    </submittedName>
</protein>
<dbReference type="RefSeq" id="WP_083638554.1">
    <property type="nucleotide sequence ID" value="NZ_CP052766.1"/>
</dbReference>
<dbReference type="EMBL" id="CP052766">
    <property type="protein sequence ID" value="QJR81937.1"/>
    <property type="molecule type" value="Genomic_DNA"/>
</dbReference>
<dbReference type="SMART" id="SM00829">
    <property type="entry name" value="PKS_ER"/>
    <property type="match status" value="1"/>
</dbReference>
<evidence type="ECO:0000259" key="1">
    <source>
        <dbReference type="SMART" id="SM00829"/>
    </source>
</evidence>
<name>A0A6M4MG68_9ALTE</name>
<dbReference type="SUPFAM" id="SSF51735">
    <property type="entry name" value="NAD(P)-binding Rossmann-fold domains"/>
    <property type="match status" value="1"/>
</dbReference>
<dbReference type="PANTHER" id="PTHR45033">
    <property type="match status" value="1"/>
</dbReference>
<dbReference type="AlphaFoldDB" id="A0A6M4MG68"/>
<dbReference type="GO" id="GO:0016491">
    <property type="term" value="F:oxidoreductase activity"/>
    <property type="evidence" value="ECO:0007669"/>
    <property type="project" value="InterPro"/>
</dbReference>
<evidence type="ECO:0000313" key="2">
    <source>
        <dbReference type="EMBL" id="QJR81937.1"/>
    </source>
</evidence>
<dbReference type="Gene3D" id="3.90.180.10">
    <property type="entry name" value="Medium-chain alcohol dehydrogenases, catalytic domain"/>
    <property type="match status" value="1"/>
</dbReference>
<proteinExistence type="predicted"/>
<reference evidence="2 3" key="2">
    <citation type="submission" date="2020-04" db="EMBL/GenBank/DDBJ databases">
        <title>Complete genome sequence of Alteromonas pelagimontana 5.12T.</title>
        <authorList>
            <person name="Sinha R.K."/>
            <person name="Krishnan K.P."/>
            <person name="Kurian J.P."/>
        </authorList>
    </citation>
    <scope>NUCLEOTIDE SEQUENCE [LARGE SCALE GENOMIC DNA]</scope>
    <source>
        <strain evidence="2 3">5.12</strain>
    </source>
</reference>
<reference evidence="3" key="1">
    <citation type="submission" date="2014-12" db="EMBL/GenBank/DDBJ databases">
        <title>Complete genome sequence of a multi-drug resistant Klebsiella pneumoniae.</title>
        <authorList>
            <person name="Hua X."/>
            <person name="Chen Q."/>
            <person name="Li X."/>
            <person name="Feng Y."/>
            <person name="Ruan Z."/>
            <person name="Yu Y."/>
        </authorList>
    </citation>
    <scope>NUCLEOTIDE SEQUENCE [LARGE SCALE GENOMIC DNA]</scope>
    <source>
        <strain evidence="3">5.12</strain>
    </source>
</reference>
<feature type="domain" description="Enoyl reductase (ER)" evidence="1">
    <location>
        <begin position="12"/>
        <end position="333"/>
    </location>
</feature>
<gene>
    <name evidence="2" type="ORF">CA267_014825</name>
</gene>
<dbReference type="InterPro" id="IPR013154">
    <property type="entry name" value="ADH-like_N"/>
</dbReference>
<dbReference type="InterPro" id="IPR011032">
    <property type="entry name" value="GroES-like_sf"/>
</dbReference>
<dbReference type="CDD" id="cd08276">
    <property type="entry name" value="MDR7"/>
    <property type="match status" value="1"/>
</dbReference>
<dbReference type="Gene3D" id="3.40.50.720">
    <property type="entry name" value="NAD(P)-binding Rossmann-like Domain"/>
    <property type="match status" value="1"/>
</dbReference>
<sequence length="335" mass="35069">MKAMVIDDSKKGLQGLKLNNVEEASAPQAGEITVRLKASSLNYHDYGVVSGGASSAQGRIPLADGAGVIEAVGEGVSEFKPGDAVVSCFFPDWLKGAPEVADFAQTPGDGIDGYARDMVTVPARYFTKAPAGWAHTEAATITTAGLTAWRALVVESKLKAGDKVLLLGTGGVSIYALKIAKAMGAQVAITSSSDAKLKKAKALGADFTVNYKQDEEWGRTVKKWAGKGVDLVVEVGGPGTLAQSIDACRIGGNIVLIGVLTGVEGKVPTATLMQKQITLSGIVVGSRQMQNEFVRGLEGLKITPEIDKTFPLDALAEAFKYEESGEHFGKIAIEI</sequence>
<dbReference type="Proteomes" id="UP000219285">
    <property type="component" value="Chromosome"/>
</dbReference>
<dbReference type="PANTHER" id="PTHR45033:SF2">
    <property type="entry name" value="ZINC-TYPE ALCOHOL DEHYDROGENASE-LIKE PROTEIN C1773.06C"/>
    <property type="match status" value="1"/>
</dbReference>
<dbReference type="SUPFAM" id="SSF50129">
    <property type="entry name" value="GroES-like"/>
    <property type="match status" value="1"/>
</dbReference>
<dbReference type="Pfam" id="PF08240">
    <property type="entry name" value="ADH_N"/>
    <property type="match status" value="1"/>
</dbReference>
<dbReference type="InterPro" id="IPR013149">
    <property type="entry name" value="ADH-like_C"/>
</dbReference>
<keyword evidence="3" id="KW-1185">Reference proteome</keyword>
<dbReference type="OrthoDB" id="9787435at2"/>